<dbReference type="Pfam" id="PF03466">
    <property type="entry name" value="LysR_substrate"/>
    <property type="match status" value="1"/>
</dbReference>
<accession>A0ABU5T2Z4</accession>
<protein>
    <submittedName>
        <fullName evidence="6">LysR family transcriptional regulator</fullName>
    </submittedName>
</protein>
<reference evidence="6 7" key="1">
    <citation type="submission" date="2023-12" db="EMBL/GenBank/DDBJ databases">
        <title>Sinomonas terricola sp. nov, isolated from litchi orchard soil in Guangdong, PR China.</title>
        <authorList>
            <person name="Jiaxin W."/>
            <person name="Yang Z."/>
            <person name="Honghui Z."/>
        </authorList>
    </citation>
    <scope>NUCLEOTIDE SEQUENCE [LARGE SCALE GENOMIC DNA]</scope>
    <source>
        <strain evidence="6 7">JGH33</strain>
    </source>
</reference>
<dbReference type="EMBL" id="JAYGGQ010000001">
    <property type="protein sequence ID" value="MEA5453935.1"/>
    <property type="molecule type" value="Genomic_DNA"/>
</dbReference>
<evidence type="ECO:0000256" key="3">
    <source>
        <dbReference type="ARBA" id="ARBA00023125"/>
    </source>
</evidence>
<dbReference type="SUPFAM" id="SSF53850">
    <property type="entry name" value="Periplasmic binding protein-like II"/>
    <property type="match status" value="1"/>
</dbReference>
<dbReference type="InterPro" id="IPR036390">
    <property type="entry name" value="WH_DNA-bd_sf"/>
</dbReference>
<sequence length="287" mass="30467">MAPTVPQLRTLLAVVDSGSFTSAAQLLGVSQSSVSRTLRALEEHLGGILLDRERANAPTALAGEVLPHARAAVAALDALDGSMRARSGVPEGRVRLGAVPTVCQGLVPGLLGVWSALLPKVEVSLFEGDDDEIPAWLDNGTVDAAILVDPHPDPPGAVLVGQDEYCAVVRRDHPLAGEVRIPLRELHEDGLIVNTGGCENEVRRIHAKAGVPFEMRQRVRELATLIVMVQEGVGVAIMPGLGEAMLPKELQMVPLEPTLGRRLMLSGPTNRAWNPLTEALVGALHSR</sequence>
<name>A0ABU5T2Z4_9MICC</name>
<dbReference type="InterPro" id="IPR036388">
    <property type="entry name" value="WH-like_DNA-bd_sf"/>
</dbReference>
<dbReference type="PRINTS" id="PR00039">
    <property type="entry name" value="HTHLYSR"/>
</dbReference>
<proteinExistence type="inferred from homology"/>
<organism evidence="6 7">
    <name type="scientific">Sinomonas terricola</name>
    <dbReference type="NCBI Taxonomy" id="3110330"/>
    <lineage>
        <taxon>Bacteria</taxon>
        <taxon>Bacillati</taxon>
        <taxon>Actinomycetota</taxon>
        <taxon>Actinomycetes</taxon>
        <taxon>Micrococcales</taxon>
        <taxon>Micrococcaceae</taxon>
        <taxon>Sinomonas</taxon>
    </lineage>
</organism>
<dbReference type="PANTHER" id="PTHR30346">
    <property type="entry name" value="TRANSCRIPTIONAL DUAL REGULATOR HCAR-RELATED"/>
    <property type="match status" value="1"/>
</dbReference>
<evidence type="ECO:0000313" key="7">
    <source>
        <dbReference type="Proteomes" id="UP001304769"/>
    </source>
</evidence>
<keyword evidence="4" id="KW-0804">Transcription</keyword>
<dbReference type="CDD" id="cd05466">
    <property type="entry name" value="PBP2_LTTR_substrate"/>
    <property type="match status" value="1"/>
</dbReference>
<dbReference type="SUPFAM" id="SSF46785">
    <property type="entry name" value="Winged helix' DNA-binding domain"/>
    <property type="match status" value="1"/>
</dbReference>
<evidence type="ECO:0000313" key="6">
    <source>
        <dbReference type="EMBL" id="MEA5453935.1"/>
    </source>
</evidence>
<dbReference type="InterPro" id="IPR005119">
    <property type="entry name" value="LysR_subst-bd"/>
</dbReference>
<dbReference type="Gene3D" id="1.10.10.10">
    <property type="entry name" value="Winged helix-like DNA-binding domain superfamily/Winged helix DNA-binding domain"/>
    <property type="match status" value="1"/>
</dbReference>
<feature type="domain" description="HTH lysR-type" evidence="5">
    <location>
        <begin position="3"/>
        <end position="59"/>
    </location>
</feature>
<keyword evidence="7" id="KW-1185">Reference proteome</keyword>
<dbReference type="InterPro" id="IPR000847">
    <property type="entry name" value="LysR_HTH_N"/>
</dbReference>
<evidence type="ECO:0000256" key="2">
    <source>
        <dbReference type="ARBA" id="ARBA00023015"/>
    </source>
</evidence>
<comment type="caution">
    <text evidence="6">The sequence shown here is derived from an EMBL/GenBank/DDBJ whole genome shotgun (WGS) entry which is preliminary data.</text>
</comment>
<comment type="similarity">
    <text evidence="1">Belongs to the LysR transcriptional regulatory family.</text>
</comment>
<dbReference type="RefSeq" id="WP_323277681.1">
    <property type="nucleotide sequence ID" value="NZ_JAYGGQ010000001.1"/>
</dbReference>
<dbReference type="Proteomes" id="UP001304769">
    <property type="component" value="Unassembled WGS sequence"/>
</dbReference>
<dbReference type="PANTHER" id="PTHR30346:SF29">
    <property type="entry name" value="LYSR SUBSTRATE-BINDING"/>
    <property type="match status" value="1"/>
</dbReference>
<evidence type="ECO:0000256" key="4">
    <source>
        <dbReference type="ARBA" id="ARBA00023163"/>
    </source>
</evidence>
<dbReference type="Pfam" id="PF00126">
    <property type="entry name" value="HTH_1"/>
    <property type="match status" value="1"/>
</dbReference>
<gene>
    <name evidence="6" type="ORF">SPF06_04290</name>
</gene>
<keyword evidence="2" id="KW-0805">Transcription regulation</keyword>
<dbReference type="Gene3D" id="3.40.190.10">
    <property type="entry name" value="Periplasmic binding protein-like II"/>
    <property type="match status" value="2"/>
</dbReference>
<keyword evidence="3" id="KW-0238">DNA-binding</keyword>
<evidence type="ECO:0000259" key="5">
    <source>
        <dbReference type="PROSITE" id="PS50931"/>
    </source>
</evidence>
<dbReference type="PROSITE" id="PS50931">
    <property type="entry name" value="HTH_LYSR"/>
    <property type="match status" value="1"/>
</dbReference>
<evidence type="ECO:0000256" key="1">
    <source>
        <dbReference type="ARBA" id="ARBA00009437"/>
    </source>
</evidence>